<dbReference type="InterPro" id="IPR029063">
    <property type="entry name" value="SAM-dependent_MTases_sf"/>
</dbReference>
<protein>
    <recommendedName>
        <fullName evidence="4">Methyltransferase</fullName>
        <ecNumber evidence="4">2.1.1.-</ecNumber>
    </recommendedName>
</protein>
<evidence type="ECO:0000313" key="7">
    <source>
        <dbReference type="Proteomes" id="UP000198432"/>
    </source>
</evidence>
<dbReference type="RefSeq" id="WP_089320073.1">
    <property type="nucleotide sequence ID" value="NZ_FZOQ01000014.1"/>
</dbReference>
<accession>A0A239HK13</accession>
<keyword evidence="7" id="KW-1185">Reference proteome</keyword>
<proteinExistence type="inferred from homology"/>
<reference evidence="7" key="1">
    <citation type="submission" date="2017-06" db="EMBL/GenBank/DDBJ databases">
        <authorList>
            <person name="Varghese N."/>
            <person name="Submissions S."/>
        </authorList>
    </citation>
    <scope>NUCLEOTIDE SEQUENCE [LARGE SCALE GENOMIC DNA]</scope>
    <source>
        <strain evidence="7">NKM1</strain>
    </source>
</reference>
<comment type="similarity">
    <text evidence="1 4">Belongs to the N(4)/N(6)-methyltransferase family.</text>
</comment>
<gene>
    <name evidence="6" type="ORF">SAMN06296052_11429</name>
</gene>
<dbReference type="OrthoDB" id="9800801at2"/>
<dbReference type="AlphaFoldDB" id="A0A239HK13"/>
<evidence type="ECO:0000313" key="6">
    <source>
        <dbReference type="EMBL" id="SNS81739.1"/>
    </source>
</evidence>
<dbReference type="GO" id="GO:0032259">
    <property type="term" value="P:methylation"/>
    <property type="evidence" value="ECO:0007669"/>
    <property type="project" value="UniProtKB-KW"/>
</dbReference>
<dbReference type="InterPro" id="IPR001091">
    <property type="entry name" value="RM_Methyltransferase"/>
</dbReference>
<dbReference type="PROSITE" id="PS00092">
    <property type="entry name" value="N6_MTASE"/>
    <property type="match status" value="1"/>
</dbReference>
<name>A0A239HK13_9BACT</name>
<evidence type="ECO:0000256" key="3">
    <source>
        <dbReference type="ARBA" id="ARBA00022679"/>
    </source>
</evidence>
<dbReference type="InterPro" id="IPR002941">
    <property type="entry name" value="DNA_methylase_N4/N6"/>
</dbReference>
<dbReference type="PRINTS" id="PR00508">
    <property type="entry name" value="S21N4MTFRASE"/>
</dbReference>
<organism evidence="6 7">
    <name type="scientific">Pontibacter ummariensis</name>
    <dbReference type="NCBI Taxonomy" id="1610492"/>
    <lineage>
        <taxon>Bacteria</taxon>
        <taxon>Pseudomonadati</taxon>
        <taxon>Bacteroidota</taxon>
        <taxon>Cytophagia</taxon>
        <taxon>Cytophagales</taxon>
        <taxon>Hymenobacteraceae</taxon>
        <taxon>Pontibacter</taxon>
    </lineage>
</organism>
<evidence type="ECO:0000256" key="4">
    <source>
        <dbReference type="RuleBase" id="RU362026"/>
    </source>
</evidence>
<dbReference type="Gene3D" id="3.40.50.150">
    <property type="entry name" value="Vaccinia Virus protein VP39"/>
    <property type="match status" value="1"/>
</dbReference>
<dbReference type="EMBL" id="FZOQ01000014">
    <property type="protein sequence ID" value="SNS81739.1"/>
    <property type="molecule type" value="Genomic_DNA"/>
</dbReference>
<keyword evidence="3 6" id="KW-0808">Transferase</keyword>
<keyword evidence="2 6" id="KW-0489">Methyltransferase</keyword>
<evidence type="ECO:0000259" key="5">
    <source>
        <dbReference type="Pfam" id="PF01555"/>
    </source>
</evidence>
<dbReference type="InterPro" id="IPR002052">
    <property type="entry name" value="DNA_methylase_N6_adenine_CS"/>
</dbReference>
<dbReference type="Pfam" id="PF01555">
    <property type="entry name" value="N6_N4_Mtase"/>
    <property type="match status" value="1"/>
</dbReference>
<sequence length="240" mass="27658">MEAKFYHEKCEEVMKRYPDGYFDIAIVDPPYGIKESAKRARSRTKLAKTRCYSGSTWDHAIPSEEYFQELFRVSKNQIIWGGNYFIEHLRNTRCMIIWRKLTTGNFADCELAWTSFNSSVREFTFMWNGMLQGKSIAEGHVMQSDKSKNEARIHECQKPVALYKWCLMNYAKPGMKMLDTHMGSGSSAIAAYDFGIEEFVGCDTDAEHFKNGTTRYNNYASQGVFFTPAEVVTKISLQLN</sequence>
<feature type="domain" description="DNA methylase N-4/N-6" evidence="5">
    <location>
        <begin position="141"/>
        <end position="210"/>
    </location>
</feature>
<dbReference type="SUPFAM" id="SSF53335">
    <property type="entry name" value="S-adenosyl-L-methionine-dependent methyltransferases"/>
    <property type="match status" value="1"/>
</dbReference>
<dbReference type="GO" id="GO:0003677">
    <property type="term" value="F:DNA binding"/>
    <property type="evidence" value="ECO:0007669"/>
    <property type="project" value="InterPro"/>
</dbReference>
<dbReference type="Proteomes" id="UP000198432">
    <property type="component" value="Unassembled WGS sequence"/>
</dbReference>
<dbReference type="GO" id="GO:0008170">
    <property type="term" value="F:N-methyltransferase activity"/>
    <property type="evidence" value="ECO:0007669"/>
    <property type="project" value="InterPro"/>
</dbReference>
<dbReference type="EC" id="2.1.1.-" evidence="4"/>
<evidence type="ECO:0000256" key="2">
    <source>
        <dbReference type="ARBA" id="ARBA00022603"/>
    </source>
</evidence>
<evidence type="ECO:0000256" key="1">
    <source>
        <dbReference type="ARBA" id="ARBA00006594"/>
    </source>
</evidence>